<dbReference type="GeneID" id="19967857"/>
<feature type="region of interest" description="Disordered" evidence="1">
    <location>
        <begin position="124"/>
        <end position="153"/>
    </location>
</feature>
<protein>
    <submittedName>
        <fullName evidence="2">Uncharacterized protein</fullName>
    </submittedName>
</protein>
<proteinExistence type="predicted"/>
<sequence>MPQDERRGPYMSRSLLKELDSEREREKKQEEAREEQEQMEQRNKEEMDGNNLIPVTLERGHHHCPFKDAATTHVLEPRCVDRKHMGVCPVCRKLVSSKYGCKKHGLRGDDQLYENIKFAFVDPEHPAKDAPTAPKVRKNPNKTTLRLQGRTKF</sequence>
<dbReference type="HOGENOM" id="CLU_1713171_0_0_1"/>
<dbReference type="AlphaFoldDB" id="W2SEJ7"/>
<organism evidence="2 3">
    <name type="scientific">Cyphellophora europaea (strain CBS 101466)</name>
    <name type="common">Phialophora europaea</name>
    <dbReference type="NCBI Taxonomy" id="1220924"/>
    <lineage>
        <taxon>Eukaryota</taxon>
        <taxon>Fungi</taxon>
        <taxon>Dikarya</taxon>
        <taxon>Ascomycota</taxon>
        <taxon>Pezizomycotina</taxon>
        <taxon>Eurotiomycetes</taxon>
        <taxon>Chaetothyriomycetidae</taxon>
        <taxon>Chaetothyriales</taxon>
        <taxon>Cyphellophoraceae</taxon>
        <taxon>Cyphellophora</taxon>
    </lineage>
</organism>
<gene>
    <name evidence="2" type="ORF">HMPREF1541_00518</name>
</gene>
<name>W2SEJ7_CYPE1</name>
<dbReference type="Proteomes" id="UP000030752">
    <property type="component" value="Unassembled WGS sequence"/>
</dbReference>
<dbReference type="VEuPathDB" id="FungiDB:HMPREF1541_00518"/>
<accession>W2SEJ7</accession>
<evidence type="ECO:0000313" key="2">
    <source>
        <dbReference type="EMBL" id="ETN46334.1"/>
    </source>
</evidence>
<dbReference type="EMBL" id="KB822711">
    <property type="protein sequence ID" value="ETN46334.1"/>
    <property type="molecule type" value="Genomic_DNA"/>
</dbReference>
<keyword evidence="3" id="KW-1185">Reference proteome</keyword>
<feature type="compositionally biased region" description="Basic and acidic residues" evidence="1">
    <location>
        <begin position="15"/>
        <end position="47"/>
    </location>
</feature>
<reference evidence="2 3" key="1">
    <citation type="submission" date="2013-03" db="EMBL/GenBank/DDBJ databases">
        <title>The Genome Sequence of Phialophora europaea CBS 101466.</title>
        <authorList>
            <consortium name="The Broad Institute Genomics Platform"/>
            <person name="Cuomo C."/>
            <person name="de Hoog S."/>
            <person name="Gorbushina A."/>
            <person name="Walker B."/>
            <person name="Young S.K."/>
            <person name="Zeng Q."/>
            <person name="Gargeya S."/>
            <person name="Fitzgerald M."/>
            <person name="Haas B."/>
            <person name="Abouelleil A."/>
            <person name="Allen A.W."/>
            <person name="Alvarado L."/>
            <person name="Arachchi H.M."/>
            <person name="Berlin A.M."/>
            <person name="Chapman S.B."/>
            <person name="Gainer-Dewar J."/>
            <person name="Goldberg J."/>
            <person name="Griggs A."/>
            <person name="Gujja S."/>
            <person name="Hansen M."/>
            <person name="Howarth C."/>
            <person name="Imamovic A."/>
            <person name="Ireland A."/>
            <person name="Larimer J."/>
            <person name="McCowan C."/>
            <person name="Murphy C."/>
            <person name="Pearson M."/>
            <person name="Poon T.W."/>
            <person name="Priest M."/>
            <person name="Roberts A."/>
            <person name="Saif S."/>
            <person name="Shea T."/>
            <person name="Sisk P."/>
            <person name="Sykes S."/>
            <person name="Wortman J."/>
            <person name="Nusbaum C."/>
            <person name="Birren B."/>
        </authorList>
    </citation>
    <scope>NUCLEOTIDE SEQUENCE [LARGE SCALE GENOMIC DNA]</scope>
    <source>
        <strain evidence="2 3">CBS 101466</strain>
    </source>
</reference>
<evidence type="ECO:0000313" key="3">
    <source>
        <dbReference type="Proteomes" id="UP000030752"/>
    </source>
</evidence>
<evidence type="ECO:0000256" key="1">
    <source>
        <dbReference type="SAM" id="MobiDB-lite"/>
    </source>
</evidence>
<feature type="region of interest" description="Disordered" evidence="1">
    <location>
        <begin position="1"/>
        <end position="50"/>
    </location>
</feature>
<dbReference type="RefSeq" id="XP_008711046.1">
    <property type="nucleotide sequence ID" value="XM_008712824.1"/>
</dbReference>
<dbReference type="InParanoid" id="W2SEJ7"/>